<organism evidence="2 3">
    <name type="scientific">Streptomyces aureus</name>
    <dbReference type="NCBI Taxonomy" id="193461"/>
    <lineage>
        <taxon>Bacteria</taxon>
        <taxon>Bacillati</taxon>
        <taxon>Actinomycetota</taxon>
        <taxon>Actinomycetes</taxon>
        <taxon>Kitasatosporales</taxon>
        <taxon>Streptomycetaceae</taxon>
        <taxon>Streptomyces</taxon>
    </lineage>
</organism>
<feature type="region of interest" description="Disordered" evidence="1">
    <location>
        <begin position="46"/>
        <end position="67"/>
    </location>
</feature>
<keyword evidence="3" id="KW-1185">Reference proteome</keyword>
<comment type="caution">
    <text evidence="2">The sequence shown here is derived from an EMBL/GenBank/DDBJ whole genome shotgun (WGS) entry which is preliminary data.</text>
</comment>
<evidence type="ECO:0000313" key="3">
    <source>
        <dbReference type="Proteomes" id="UP001571476"/>
    </source>
</evidence>
<name>A0ABV4ST56_9ACTN</name>
<evidence type="ECO:0008006" key="4">
    <source>
        <dbReference type="Google" id="ProtNLM"/>
    </source>
</evidence>
<dbReference type="RefSeq" id="WP_372565717.1">
    <property type="nucleotide sequence ID" value="NZ_JBGOSP010000025.1"/>
</dbReference>
<gene>
    <name evidence="2" type="ORF">ACEG43_35965</name>
</gene>
<evidence type="ECO:0000256" key="1">
    <source>
        <dbReference type="SAM" id="MobiDB-lite"/>
    </source>
</evidence>
<proteinExistence type="predicted"/>
<evidence type="ECO:0000313" key="2">
    <source>
        <dbReference type="EMBL" id="MFA3841530.1"/>
    </source>
</evidence>
<accession>A0ABV4ST56</accession>
<sequence length="285" mass="32267">MTQTTGKYTDFEGLRERAVALRREGLSLRQIADELGVRSKETLSRLVRGEPPAERNKRPNAKEDLRAQARDLRRPGRTYNEIQAELGCSKSSVSLWVRDMPRTEAKCTPEEQRARMNAGLAQLRATQESERRETKREAAEAVGPLSDRELFLTGVALYWAEGAKSKPYRRSEVLQFINSDPDVIRLFVRWLEVLGVTADRLTLRVSIHESADTAAAETHWAEVVGVDASAFSKPTIKKHNPRTVRKNTGENYHGCLVIYVRQSAELYRRMEGTWYGIVLGARPTA</sequence>
<reference evidence="2 3" key="1">
    <citation type="submission" date="2024-08" db="EMBL/GenBank/DDBJ databases">
        <title>Genome sequence of Streptomyces aureus CACIA-1.46HGO.</title>
        <authorList>
            <person name="Evangelista-Martinez Z."/>
        </authorList>
    </citation>
    <scope>NUCLEOTIDE SEQUENCE [LARGE SCALE GENOMIC DNA]</scope>
    <source>
        <strain evidence="2 3">CACIA-1.46HGO</strain>
    </source>
</reference>
<dbReference type="EMBL" id="JBGOSP010000025">
    <property type="protein sequence ID" value="MFA3841530.1"/>
    <property type="molecule type" value="Genomic_DNA"/>
</dbReference>
<protein>
    <recommendedName>
        <fullName evidence="4">Helix-turn-helix domain-containing protein</fullName>
    </recommendedName>
</protein>
<dbReference type="Proteomes" id="UP001571476">
    <property type="component" value="Unassembled WGS sequence"/>
</dbReference>